<dbReference type="EMBL" id="LR798294">
    <property type="protein sequence ID" value="CAB5221909.1"/>
    <property type="molecule type" value="Genomic_DNA"/>
</dbReference>
<gene>
    <name evidence="3" type="ORF">UFOVP242_135</name>
</gene>
<feature type="compositionally biased region" description="Polar residues" evidence="2">
    <location>
        <begin position="148"/>
        <end position="160"/>
    </location>
</feature>
<feature type="coiled-coil region" evidence="1">
    <location>
        <begin position="9"/>
        <end position="45"/>
    </location>
</feature>
<feature type="region of interest" description="Disordered" evidence="2">
    <location>
        <begin position="117"/>
        <end position="179"/>
    </location>
</feature>
<organism evidence="3">
    <name type="scientific">uncultured Caudovirales phage</name>
    <dbReference type="NCBI Taxonomy" id="2100421"/>
    <lineage>
        <taxon>Viruses</taxon>
        <taxon>Duplodnaviria</taxon>
        <taxon>Heunggongvirae</taxon>
        <taxon>Uroviricota</taxon>
        <taxon>Caudoviricetes</taxon>
        <taxon>Peduoviridae</taxon>
        <taxon>Maltschvirus</taxon>
        <taxon>Maltschvirus maltsch</taxon>
    </lineage>
</organism>
<accession>A0A6J7WUZ1</accession>
<keyword evidence="1" id="KW-0175">Coiled coil</keyword>
<reference evidence="3" key="1">
    <citation type="submission" date="2020-05" db="EMBL/GenBank/DDBJ databases">
        <authorList>
            <person name="Chiriac C."/>
            <person name="Salcher M."/>
            <person name="Ghai R."/>
            <person name="Kavagutti S V."/>
        </authorList>
    </citation>
    <scope>NUCLEOTIDE SEQUENCE</scope>
</reference>
<evidence type="ECO:0000313" key="3">
    <source>
        <dbReference type="EMBL" id="CAB5221909.1"/>
    </source>
</evidence>
<evidence type="ECO:0008006" key="4">
    <source>
        <dbReference type="Google" id="ProtNLM"/>
    </source>
</evidence>
<name>A0A6J7WUZ1_9CAUD</name>
<protein>
    <recommendedName>
        <fullName evidence="4">Coil containing protein</fullName>
    </recommendedName>
</protein>
<evidence type="ECO:0000256" key="2">
    <source>
        <dbReference type="SAM" id="MobiDB-lite"/>
    </source>
</evidence>
<evidence type="ECO:0000256" key="1">
    <source>
        <dbReference type="SAM" id="Coils"/>
    </source>
</evidence>
<sequence length="179" mass="20337">MFNKPDFINKDIERQIQELTEQRQLLAAKEDLENHKSNLRRARGITVGTAFGGVTEITMRSQGDEFLYAILQPVEVTELIHQLAGNIGCHISIRPRDDFASWRMWKNDETLKLGTRDPFDPHPPHPNDMAPFNNVGAQLPPPEKQPGMSVQQNNTENNETVAVKKTINKRKSKRTADPT</sequence>
<proteinExistence type="predicted"/>